<protein>
    <submittedName>
        <fullName evidence="4">Prepilin-type N-terminal cleavage/methylation domain-containing protein</fullName>
    </submittedName>
</protein>
<dbReference type="GO" id="GO:0009986">
    <property type="term" value="C:cell surface"/>
    <property type="evidence" value="ECO:0007669"/>
    <property type="project" value="UniProtKB-SubCell"/>
</dbReference>
<dbReference type="EMBL" id="SORX01000017">
    <property type="protein sequence ID" value="TFD97556.1"/>
    <property type="molecule type" value="Genomic_DNA"/>
</dbReference>
<keyword evidence="3" id="KW-1133">Transmembrane helix</keyword>
<dbReference type="GO" id="GO:0030420">
    <property type="term" value="P:establishment of competence for transformation"/>
    <property type="evidence" value="ECO:0007669"/>
    <property type="project" value="UniProtKB-KW"/>
</dbReference>
<sequence>MKIASGYVFRNNNKGFTMLEIMISIGILTVIAPLFALLIFSFASLLHYENPSKEWDVFAIQFQNEIGPLTIESHTQQSLTFTRGEAIIRFSKYGTLLRKTVNGTGHEIHLTDIKDLMIWTDNQLVMMEVEFADGIKRKTVFYTSIQE</sequence>
<dbReference type="InterPro" id="IPR012902">
    <property type="entry name" value="N_methyl_site"/>
</dbReference>
<evidence type="ECO:0000256" key="3">
    <source>
        <dbReference type="SAM" id="Phobius"/>
    </source>
</evidence>
<dbReference type="OrthoDB" id="2361316at2"/>
<comment type="caution">
    <text evidence="4">The sequence shown here is derived from an EMBL/GenBank/DDBJ whole genome shotgun (WGS) entry which is preliminary data.</text>
</comment>
<name>A0A4Y8LAM8_9BACL</name>
<feature type="transmembrane region" description="Helical" evidence="3">
    <location>
        <begin position="21"/>
        <end position="43"/>
    </location>
</feature>
<evidence type="ECO:0000256" key="1">
    <source>
        <dbReference type="ARBA" id="ARBA00004241"/>
    </source>
</evidence>
<dbReference type="AlphaFoldDB" id="A0A4Y8LAM8"/>
<proteinExistence type="predicted"/>
<keyword evidence="2" id="KW-0178">Competence</keyword>
<evidence type="ECO:0000256" key="2">
    <source>
        <dbReference type="ARBA" id="ARBA00023287"/>
    </source>
</evidence>
<dbReference type="Proteomes" id="UP000297776">
    <property type="component" value="Unassembled WGS sequence"/>
</dbReference>
<evidence type="ECO:0000313" key="5">
    <source>
        <dbReference type="Proteomes" id="UP000297776"/>
    </source>
</evidence>
<keyword evidence="5" id="KW-1185">Reference proteome</keyword>
<reference evidence="4 5" key="1">
    <citation type="submission" date="2019-03" db="EMBL/GenBank/DDBJ databases">
        <authorList>
            <person name="Yang Y."/>
        </authorList>
    </citation>
    <scope>NUCLEOTIDE SEQUENCE [LARGE SCALE GENOMIC DNA]</scope>
    <source>
        <strain evidence="4 5">ASL-1</strain>
    </source>
</reference>
<dbReference type="Pfam" id="PF07963">
    <property type="entry name" value="N_methyl"/>
    <property type="match status" value="1"/>
</dbReference>
<dbReference type="NCBIfam" id="NF041002">
    <property type="entry name" value="pilin_ComGF"/>
    <property type="match status" value="1"/>
</dbReference>
<keyword evidence="3" id="KW-0472">Membrane</keyword>
<accession>A0A4Y8LAM8</accession>
<evidence type="ECO:0000313" key="4">
    <source>
        <dbReference type="EMBL" id="TFD97556.1"/>
    </source>
</evidence>
<dbReference type="RefSeq" id="WP_134383247.1">
    <property type="nucleotide sequence ID" value="NZ_SORX01000017.1"/>
</dbReference>
<comment type="subcellular location">
    <subcellularLocation>
        <location evidence="1">Cell surface</location>
    </subcellularLocation>
</comment>
<gene>
    <name evidence="4" type="ORF">E2626_16495</name>
</gene>
<dbReference type="NCBIfam" id="TIGR02532">
    <property type="entry name" value="IV_pilin_GFxxxE"/>
    <property type="match status" value="1"/>
</dbReference>
<dbReference type="Pfam" id="PF15980">
    <property type="entry name" value="ComGF"/>
    <property type="match status" value="1"/>
</dbReference>
<keyword evidence="3" id="KW-0812">Transmembrane</keyword>
<dbReference type="InterPro" id="IPR016977">
    <property type="entry name" value="ComGF"/>
</dbReference>
<organism evidence="4 5">
    <name type="scientific">Jeotgalibacillus salarius</name>
    <dbReference type="NCBI Taxonomy" id="546023"/>
    <lineage>
        <taxon>Bacteria</taxon>
        <taxon>Bacillati</taxon>
        <taxon>Bacillota</taxon>
        <taxon>Bacilli</taxon>
        <taxon>Bacillales</taxon>
        <taxon>Caryophanaceae</taxon>
        <taxon>Jeotgalibacillus</taxon>
    </lineage>
</organism>